<accession>A0A1I7YJT0</accession>
<organism evidence="2 3">
    <name type="scientific">Steinernema glaseri</name>
    <dbReference type="NCBI Taxonomy" id="37863"/>
    <lineage>
        <taxon>Eukaryota</taxon>
        <taxon>Metazoa</taxon>
        <taxon>Ecdysozoa</taxon>
        <taxon>Nematoda</taxon>
        <taxon>Chromadorea</taxon>
        <taxon>Rhabditida</taxon>
        <taxon>Tylenchina</taxon>
        <taxon>Panagrolaimomorpha</taxon>
        <taxon>Strongyloidoidea</taxon>
        <taxon>Steinernematidae</taxon>
        <taxon>Steinernema</taxon>
    </lineage>
</organism>
<reference evidence="3" key="1">
    <citation type="submission" date="2016-11" db="UniProtKB">
        <authorList>
            <consortium name="WormBaseParasite"/>
        </authorList>
    </citation>
    <scope>IDENTIFICATION</scope>
</reference>
<evidence type="ECO:0000313" key="2">
    <source>
        <dbReference type="Proteomes" id="UP000095287"/>
    </source>
</evidence>
<dbReference type="WBParaSite" id="L893_g16833.t1">
    <property type="protein sequence ID" value="L893_g16833.t1"/>
    <property type="gene ID" value="L893_g16833"/>
</dbReference>
<protein>
    <submittedName>
        <fullName evidence="3">GATA-type domain-containing protein</fullName>
    </submittedName>
</protein>
<keyword evidence="2" id="KW-1185">Reference proteome</keyword>
<dbReference type="AlphaFoldDB" id="A0A1I7YJT0"/>
<feature type="region of interest" description="Disordered" evidence="1">
    <location>
        <begin position="1"/>
        <end position="117"/>
    </location>
</feature>
<sequence>MLLRWGAPRDSKQPKLAGQSLSRLFCNECGKKKYRTTQKTEPRGDTPQKNDRTSVPWLHTLHETDRNMQPSSDQSRKDPYNVEQRKTRPTEGLRKSVQQGGGRCGLLWTSPTVLAKG</sequence>
<dbReference type="Proteomes" id="UP000095287">
    <property type="component" value="Unplaced"/>
</dbReference>
<evidence type="ECO:0000256" key="1">
    <source>
        <dbReference type="SAM" id="MobiDB-lite"/>
    </source>
</evidence>
<evidence type="ECO:0000313" key="3">
    <source>
        <dbReference type="WBParaSite" id="L893_g16833.t1"/>
    </source>
</evidence>
<proteinExistence type="predicted"/>
<feature type="compositionally biased region" description="Basic and acidic residues" evidence="1">
    <location>
        <begin position="38"/>
        <end position="52"/>
    </location>
</feature>
<feature type="compositionally biased region" description="Basic and acidic residues" evidence="1">
    <location>
        <begin position="74"/>
        <end position="94"/>
    </location>
</feature>
<name>A0A1I7YJT0_9BILA</name>